<dbReference type="Pfam" id="PF12627">
    <property type="entry name" value="PolyA_pol_RNAbd"/>
    <property type="match status" value="1"/>
</dbReference>
<evidence type="ECO:0000313" key="15">
    <source>
        <dbReference type="Proteomes" id="UP000290649"/>
    </source>
</evidence>
<dbReference type="RefSeq" id="WP_129078838.1">
    <property type="nucleotide sequence ID" value="NZ_QOUX01000042.1"/>
</dbReference>
<comment type="caution">
    <text evidence="14">The sequence shown here is derived from an EMBL/GenBank/DDBJ whole genome shotgun (WGS) entry which is preliminary data.</text>
</comment>
<dbReference type="GO" id="GO:0016779">
    <property type="term" value="F:nucleotidyltransferase activity"/>
    <property type="evidence" value="ECO:0007669"/>
    <property type="project" value="UniProtKB-KW"/>
</dbReference>
<protein>
    <submittedName>
        <fullName evidence="14">CBS domain-containing protein</fullName>
    </submittedName>
</protein>
<dbReference type="InterPro" id="IPR001667">
    <property type="entry name" value="DDH_dom"/>
</dbReference>
<keyword evidence="7" id="KW-0479">Metal-binding</keyword>
<comment type="cofactor">
    <cofactor evidence="1">
        <name>Mg(2+)</name>
        <dbReference type="ChEBI" id="CHEBI:18420"/>
    </cofactor>
</comment>
<keyword evidence="15" id="KW-1185">Reference proteome</keyword>
<dbReference type="InterPro" id="IPR000644">
    <property type="entry name" value="CBS_dom"/>
</dbReference>
<keyword evidence="4 12" id="KW-0808">Transferase</keyword>
<dbReference type="CDD" id="cd04595">
    <property type="entry name" value="CBS_pair_DHH_polyA_Pol_assoc"/>
    <property type="match status" value="1"/>
</dbReference>
<evidence type="ECO:0000259" key="13">
    <source>
        <dbReference type="PROSITE" id="PS51371"/>
    </source>
</evidence>
<dbReference type="SUPFAM" id="SSF81301">
    <property type="entry name" value="Nucleotidyltransferase"/>
    <property type="match status" value="1"/>
</dbReference>
<dbReference type="Gene3D" id="3.10.580.10">
    <property type="entry name" value="CBS-domain"/>
    <property type="match status" value="1"/>
</dbReference>
<sequence>MQVILSHINLDFDGFASMVAAKKLYPKAKLVLPTKQGKSLERFLALYRDSFSLYYPNQINWENVTEIILVDIASLQRIGEVSYLIDKEKVEFIVYDHHQPNDMNVKAKTAMIELVGATVTLLVEEMRSKEITISSFEATIYALGLYTDTGAFTYLNTTPRDLIAGSYLLECGANLEIISKFSETPLQDEEQKLLQSLLLHSEEHYFDGVDILVAYHQQKDYTGGLALLARKALEMTGTDALFFVVEMGKRTFIVGRSTSERIDVLPIIKMFSGGGHQKAASAMVKNGNFQEILAIVRGSIKEVIKPSLTAKDIMSSPVKVISTITSIEEAGKMMLRYGHTGFPVLEDGKLVGIISRRDIDKAKHHGLGHAPVKGYMSTDPTTIHSSMSLEEVQNLMIAKNVGRLPVLEKDQLIGIISRTNVIEALHGEKIKSGQVIQQSSPLELSLARRMEKLIPHDILQLLKTIGEQADKLNYRAFMIGGVVRDLVIGRENEDIDIVVEGDGISFAKLLADYFGGTVRIHEKFGTATWKHPTGIKIDITSARTEYYDYPAALPNVEMSSLREDLFRRDFTINAMALQINTRDFGKLIDFFHGYQDIKQKKIRILYNLSFVEDPTRILRAVRFEQRFGFEMDKQTLELAHISVDKIASTSKARLAHELSILLREDYPVESLKRLSEIGVLQYLIGSTTCFGENKLRLLEDYKKLYDEITLALPRHRNRAWICYLIILLSGHDNRLQLLREFALDSSDLHTIDEVASIQLCDNSLANVTKLGELHLLFKKYSFEAIVCFSILHQLPSGERHMIKRYLIERVDIPNFINGEDLKTLNIPPSPIYTTILLELECLYLNQQVLSKEDALAFVKNKYCL</sequence>
<dbReference type="SMART" id="SM00116">
    <property type="entry name" value="CBS"/>
    <property type="match status" value="2"/>
</dbReference>
<keyword evidence="3" id="KW-0820">tRNA-binding</keyword>
<dbReference type="Pfam" id="PF01368">
    <property type="entry name" value="DHH"/>
    <property type="match status" value="1"/>
</dbReference>
<evidence type="ECO:0000256" key="8">
    <source>
        <dbReference type="ARBA" id="ARBA00022741"/>
    </source>
</evidence>
<dbReference type="InterPro" id="IPR046342">
    <property type="entry name" value="CBS_dom_sf"/>
</dbReference>
<dbReference type="AlphaFoldDB" id="A0A4Q0VT89"/>
<name>A0A4Q0VT89_9BACI</name>
<dbReference type="InterPro" id="IPR038763">
    <property type="entry name" value="DHH_sf"/>
</dbReference>
<keyword evidence="10 12" id="KW-0694">RNA-binding</keyword>
<dbReference type="Gene3D" id="3.10.310.30">
    <property type="match status" value="1"/>
</dbReference>
<evidence type="ECO:0000313" key="14">
    <source>
        <dbReference type="EMBL" id="RXI99984.1"/>
    </source>
</evidence>
<dbReference type="InterPro" id="IPR032828">
    <property type="entry name" value="PolyA_RNA-bd"/>
</dbReference>
<dbReference type="GO" id="GO:0046872">
    <property type="term" value="F:metal ion binding"/>
    <property type="evidence" value="ECO:0007669"/>
    <property type="project" value="UniProtKB-KW"/>
</dbReference>
<dbReference type="SUPFAM" id="SSF81891">
    <property type="entry name" value="Poly A polymerase C-terminal region-like"/>
    <property type="match status" value="1"/>
</dbReference>
<dbReference type="GO" id="GO:0000166">
    <property type="term" value="F:nucleotide binding"/>
    <property type="evidence" value="ECO:0007669"/>
    <property type="project" value="UniProtKB-KW"/>
</dbReference>
<keyword evidence="9" id="KW-0460">Magnesium</keyword>
<dbReference type="PROSITE" id="PS51371">
    <property type="entry name" value="CBS"/>
    <property type="match status" value="2"/>
</dbReference>
<dbReference type="CDD" id="cd05398">
    <property type="entry name" value="NT_ClassII-CCAase"/>
    <property type="match status" value="1"/>
</dbReference>
<dbReference type="PANTHER" id="PTHR47788">
    <property type="entry name" value="POLYA POLYMERASE"/>
    <property type="match status" value="1"/>
</dbReference>
<dbReference type="GO" id="GO:0008033">
    <property type="term" value="P:tRNA processing"/>
    <property type="evidence" value="ECO:0007669"/>
    <property type="project" value="UniProtKB-KW"/>
</dbReference>
<evidence type="ECO:0000256" key="9">
    <source>
        <dbReference type="ARBA" id="ARBA00022842"/>
    </source>
</evidence>
<dbReference type="Gene3D" id="3.30.460.10">
    <property type="entry name" value="Beta Polymerase, domain 2"/>
    <property type="match status" value="1"/>
</dbReference>
<dbReference type="GO" id="GO:0000049">
    <property type="term" value="F:tRNA binding"/>
    <property type="evidence" value="ECO:0007669"/>
    <property type="project" value="UniProtKB-KW"/>
</dbReference>
<proteinExistence type="inferred from homology"/>
<keyword evidence="5" id="KW-0819">tRNA processing</keyword>
<dbReference type="InterPro" id="IPR002646">
    <property type="entry name" value="PolA_pol_head_dom"/>
</dbReference>
<dbReference type="InterPro" id="IPR052390">
    <property type="entry name" value="tRNA_nt/polyA_polymerase"/>
</dbReference>
<dbReference type="Gene3D" id="1.10.3090.10">
    <property type="entry name" value="cca-adding enzyme, domain 2"/>
    <property type="match status" value="1"/>
</dbReference>
<evidence type="ECO:0000256" key="5">
    <source>
        <dbReference type="ARBA" id="ARBA00022694"/>
    </source>
</evidence>
<comment type="similarity">
    <text evidence="2 12">Belongs to the tRNA nucleotidyltransferase/poly(A) polymerase family.</text>
</comment>
<dbReference type="Gene3D" id="3.90.1640.10">
    <property type="entry name" value="inorganic pyrophosphatase (n-terminal core)"/>
    <property type="match status" value="1"/>
</dbReference>
<evidence type="ECO:0000256" key="1">
    <source>
        <dbReference type="ARBA" id="ARBA00001946"/>
    </source>
</evidence>
<accession>A0A4Q0VT89</accession>
<keyword evidence="11" id="KW-0129">CBS domain</keyword>
<evidence type="ECO:0000256" key="6">
    <source>
        <dbReference type="ARBA" id="ARBA00022695"/>
    </source>
</evidence>
<evidence type="ECO:0000256" key="11">
    <source>
        <dbReference type="PROSITE-ProRule" id="PRU00703"/>
    </source>
</evidence>
<dbReference type="Pfam" id="PF00571">
    <property type="entry name" value="CBS"/>
    <property type="match status" value="2"/>
</dbReference>
<keyword evidence="6" id="KW-0548">Nucleotidyltransferase</keyword>
<dbReference type="InterPro" id="IPR043519">
    <property type="entry name" value="NT_sf"/>
</dbReference>
<feature type="domain" description="CBS" evidence="13">
    <location>
        <begin position="376"/>
        <end position="432"/>
    </location>
</feature>
<dbReference type="EMBL" id="QOUX01000042">
    <property type="protein sequence ID" value="RXI99984.1"/>
    <property type="molecule type" value="Genomic_DNA"/>
</dbReference>
<evidence type="ECO:0000256" key="10">
    <source>
        <dbReference type="ARBA" id="ARBA00022884"/>
    </source>
</evidence>
<organism evidence="14 15">
    <name type="scientific">Anaerobacillus alkaliphilus</name>
    <dbReference type="NCBI Taxonomy" id="1548597"/>
    <lineage>
        <taxon>Bacteria</taxon>
        <taxon>Bacillati</taxon>
        <taxon>Bacillota</taxon>
        <taxon>Bacilli</taxon>
        <taxon>Bacillales</taxon>
        <taxon>Bacillaceae</taxon>
        <taxon>Anaerobacillus</taxon>
    </lineage>
</organism>
<evidence type="ECO:0000256" key="7">
    <source>
        <dbReference type="ARBA" id="ARBA00022723"/>
    </source>
</evidence>
<dbReference type="InterPro" id="IPR003156">
    <property type="entry name" value="DHHA1_dom"/>
</dbReference>
<dbReference type="SUPFAM" id="SSF54631">
    <property type="entry name" value="CBS-domain pair"/>
    <property type="match status" value="1"/>
</dbReference>
<evidence type="ECO:0000256" key="3">
    <source>
        <dbReference type="ARBA" id="ARBA00022555"/>
    </source>
</evidence>
<keyword evidence="8" id="KW-0547">Nucleotide-binding</keyword>
<reference evidence="14 15" key="1">
    <citation type="journal article" date="2019" name="Int. J. Syst. Evol. Microbiol.">
        <title>Anaerobacillus alkaliphilus sp. nov., a novel alkaliphilic and moderately halophilic bacterium.</title>
        <authorList>
            <person name="Borsodi A.K."/>
            <person name="Aszalos J.M."/>
            <person name="Bihari P."/>
            <person name="Nagy I."/>
            <person name="Schumann P."/>
            <person name="Sproer C."/>
            <person name="Kovacs A.L."/>
            <person name="Boka K."/>
            <person name="Dobosy P."/>
            <person name="Ovari M."/>
            <person name="Szili-Kovacs T."/>
            <person name="Toth E."/>
        </authorList>
    </citation>
    <scope>NUCLEOTIDE SEQUENCE [LARGE SCALE GENOMIC DNA]</scope>
    <source>
        <strain evidence="14 15">B16-10</strain>
    </source>
</reference>
<dbReference type="PANTHER" id="PTHR47788:SF1">
    <property type="entry name" value="A-ADDING TRNA NUCLEOTIDYLTRANSFERASE"/>
    <property type="match status" value="1"/>
</dbReference>
<dbReference type="SUPFAM" id="SSF64182">
    <property type="entry name" value="DHH phosphoesterases"/>
    <property type="match status" value="1"/>
</dbReference>
<evidence type="ECO:0000256" key="12">
    <source>
        <dbReference type="RuleBase" id="RU003953"/>
    </source>
</evidence>
<dbReference type="Proteomes" id="UP000290649">
    <property type="component" value="Unassembled WGS sequence"/>
</dbReference>
<dbReference type="Pfam" id="PF02272">
    <property type="entry name" value="DHHA1"/>
    <property type="match status" value="1"/>
</dbReference>
<gene>
    <name evidence="14" type="ORF">DS745_14020</name>
</gene>
<evidence type="ECO:0000256" key="4">
    <source>
        <dbReference type="ARBA" id="ARBA00022679"/>
    </source>
</evidence>
<dbReference type="OrthoDB" id="9805698at2"/>
<feature type="domain" description="CBS" evidence="13">
    <location>
        <begin position="314"/>
        <end position="372"/>
    </location>
</feature>
<dbReference type="Pfam" id="PF01743">
    <property type="entry name" value="PolyA_pol"/>
    <property type="match status" value="1"/>
</dbReference>
<evidence type="ECO:0000256" key="2">
    <source>
        <dbReference type="ARBA" id="ARBA00007265"/>
    </source>
</evidence>